<dbReference type="Gene3D" id="3.40.50.300">
    <property type="entry name" value="P-loop containing nucleotide triphosphate hydrolases"/>
    <property type="match status" value="1"/>
</dbReference>
<feature type="compositionally biased region" description="Basic and acidic residues" evidence="1">
    <location>
        <begin position="8"/>
        <end position="28"/>
    </location>
</feature>
<protein>
    <submittedName>
        <fullName evidence="3">Uncharacterized protein</fullName>
    </submittedName>
</protein>
<proteinExistence type="predicted"/>
<feature type="region of interest" description="Disordered" evidence="1">
    <location>
        <begin position="1"/>
        <end position="206"/>
    </location>
</feature>
<name>A0A915M8S2_MELJA</name>
<feature type="compositionally biased region" description="Basic and acidic residues" evidence="1">
    <location>
        <begin position="41"/>
        <end position="50"/>
    </location>
</feature>
<evidence type="ECO:0000313" key="2">
    <source>
        <dbReference type="Proteomes" id="UP000887561"/>
    </source>
</evidence>
<keyword evidence="2" id="KW-1185">Reference proteome</keyword>
<dbReference type="Proteomes" id="UP000887561">
    <property type="component" value="Unplaced"/>
</dbReference>
<organism evidence="2 3">
    <name type="scientific">Meloidogyne javanica</name>
    <name type="common">Root-knot nematode worm</name>
    <dbReference type="NCBI Taxonomy" id="6303"/>
    <lineage>
        <taxon>Eukaryota</taxon>
        <taxon>Metazoa</taxon>
        <taxon>Ecdysozoa</taxon>
        <taxon>Nematoda</taxon>
        <taxon>Chromadorea</taxon>
        <taxon>Rhabditida</taxon>
        <taxon>Tylenchina</taxon>
        <taxon>Tylenchomorpha</taxon>
        <taxon>Tylenchoidea</taxon>
        <taxon>Meloidogynidae</taxon>
        <taxon>Meloidogyninae</taxon>
        <taxon>Meloidogyne</taxon>
        <taxon>Meloidogyne incognita group</taxon>
    </lineage>
</organism>
<feature type="compositionally biased region" description="Basic residues" evidence="1">
    <location>
        <begin position="29"/>
        <end position="40"/>
    </location>
</feature>
<dbReference type="InterPro" id="IPR027417">
    <property type="entry name" value="P-loop_NTPase"/>
</dbReference>
<reference evidence="3" key="1">
    <citation type="submission" date="2022-11" db="UniProtKB">
        <authorList>
            <consortium name="WormBaseParasite"/>
        </authorList>
    </citation>
    <scope>IDENTIFICATION</scope>
</reference>
<feature type="compositionally biased region" description="Polar residues" evidence="1">
    <location>
        <begin position="173"/>
        <end position="185"/>
    </location>
</feature>
<feature type="compositionally biased region" description="Acidic residues" evidence="1">
    <location>
        <begin position="142"/>
        <end position="151"/>
    </location>
</feature>
<evidence type="ECO:0000256" key="1">
    <source>
        <dbReference type="SAM" id="MobiDB-lite"/>
    </source>
</evidence>
<feature type="compositionally biased region" description="Basic and acidic residues" evidence="1">
    <location>
        <begin position="85"/>
        <end position="121"/>
    </location>
</feature>
<dbReference type="WBParaSite" id="scaffold34776_cov210.g21685">
    <property type="protein sequence ID" value="scaffold34776_cov210.g21685"/>
    <property type="gene ID" value="scaffold34776_cov210.g21685"/>
</dbReference>
<accession>A0A915M8S2</accession>
<feature type="compositionally biased region" description="Polar residues" evidence="1">
    <location>
        <begin position="192"/>
        <end position="201"/>
    </location>
</feature>
<sequence length="347" mass="39612">MPTISKFYSRDSDREREESRSKKEEKRRERGSKRSRSRSRSPRERDENVGSRKIRERNEKEKESSTSSSKKKKGEIDIGEIVNSADKDKITEKLDQEIQKRREKVEKWREQQKKLQEKKTAEGTLPPPLPEEAKPSSLWTLEGEDDDEDNVIENGNGTVKDENMGELVGNGVVNEQNEATNGNSLSDERMDTASTNTPSTESVDEDPLDAYMAEISQKARAGAENKKARVVVIGAVSKSAPNKGDIVEPEDEKEQAQDELDVEQTASSLLVKGRMLAQTDHTKVYYRPFRKEFYIEVPEIAKMTKKEIEDYREELDEIHVRGKNVPKPIKNWSQCGVDIKVMNVLKV</sequence>
<evidence type="ECO:0000313" key="3">
    <source>
        <dbReference type="WBParaSite" id="scaffold34776_cov210.g21685"/>
    </source>
</evidence>
<dbReference type="AlphaFoldDB" id="A0A915M8S2"/>